<protein>
    <recommendedName>
        <fullName evidence="11">Carboxyl-terminal-processing protease</fullName>
        <ecNumber evidence="10">3.4.21.102</ecNumber>
    </recommendedName>
    <alternativeName>
        <fullName evidence="12">CtpA</fullName>
    </alternativeName>
</protein>
<organism evidence="15 16">
    <name type="scientific">Euhalothece natronophila Z-M001</name>
    <dbReference type="NCBI Taxonomy" id="522448"/>
    <lineage>
        <taxon>Bacteria</taxon>
        <taxon>Bacillati</taxon>
        <taxon>Cyanobacteriota</taxon>
        <taxon>Cyanophyceae</taxon>
        <taxon>Oscillatoriophycideae</taxon>
        <taxon>Chroococcales</taxon>
        <taxon>Halothecacae</taxon>
        <taxon>Halothece cluster</taxon>
        <taxon>Euhalothece</taxon>
    </lineage>
</organism>
<dbReference type="EMBL" id="CP042326">
    <property type="protein sequence ID" value="QDZ39491.1"/>
    <property type="molecule type" value="Genomic_DNA"/>
</dbReference>
<dbReference type="CDD" id="cd07560">
    <property type="entry name" value="Peptidase_S41_CPP"/>
    <property type="match status" value="1"/>
</dbReference>
<dbReference type="GO" id="GO:0006508">
    <property type="term" value="P:proteolysis"/>
    <property type="evidence" value="ECO:0007669"/>
    <property type="project" value="UniProtKB-KW"/>
</dbReference>
<keyword evidence="5 13" id="KW-0378">Hydrolase</keyword>
<evidence type="ECO:0000256" key="1">
    <source>
        <dbReference type="ARBA" id="ARBA00004518"/>
    </source>
</evidence>
<evidence type="ECO:0000313" key="15">
    <source>
        <dbReference type="EMBL" id="QDZ39491.1"/>
    </source>
</evidence>
<dbReference type="GO" id="GO:0030288">
    <property type="term" value="C:outer membrane-bounded periplasmic space"/>
    <property type="evidence" value="ECO:0007669"/>
    <property type="project" value="TreeGrafter"/>
</dbReference>
<dbReference type="NCBIfam" id="TIGR00225">
    <property type="entry name" value="prc"/>
    <property type="match status" value="1"/>
</dbReference>
<keyword evidence="6 13" id="KW-0720">Serine protease</keyword>
<comment type="function">
    <text evidence="9">Cleavage of the 16 C-terminal residues from the D1 precursor of photosystem II (PSII). This proteolytic processing is necessary to allow the light-driven assembly of the oxygen-evolving cluster (a tetranuclear manganese), which is responsible for photosynthetic water oxidation.</text>
</comment>
<dbReference type="KEGG" id="enn:FRE64_05865"/>
<dbReference type="PANTHER" id="PTHR32060:SF30">
    <property type="entry name" value="CARBOXY-TERMINAL PROCESSING PROTEASE CTPA"/>
    <property type="match status" value="1"/>
</dbReference>
<dbReference type="FunFam" id="3.90.226.10:FF:000023">
    <property type="entry name" value="Carboxyl-terminal processing protease"/>
    <property type="match status" value="1"/>
</dbReference>
<dbReference type="GO" id="GO:0007165">
    <property type="term" value="P:signal transduction"/>
    <property type="evidence" value="ECO:0007669"/>
    <property type="project" value="TreeGrafter"/>
</dbReference>
<dbReference type="SUPFAM" id="SSF50156">
    <property type="entry name" value="PDZ domain-like"/>
    <property type="match status" value="1"/>
</dbReference>
<keyword evidence="16" id="KW-1185">Reference proteome</keyword>
<feature type="domain" description="PDZ" evidence="14">
    <location>
        <begin position="102"/>
        <end position="172"/>
    </location>
</feature>
<dbReference type="InterPro" id="IPR041489">
    <property type="entry name" value="PDZ_6"/>
</dbReference>
<dbReference type="Proteomes" id="UP000318453">
    <property type="component" value="Chromosome"/>
</dbReference>
<dbReference type="SUPFAM" id="SSF52096">
    <property type="entry name" value="ClpP/crotonase"/>
    <property type="match status" value="1"/>
</dbReference>
<evidence type="ECO:0000256" key="13">
    <source>
        <dbReference type="RuleBase" id="RU004404"/>
    </source>
</evidence>
<dbReference type="OrthoDB" id="9812068at2"/>
<evidence type="ECO:0000256" key="9">
    <source>
        <dbReference type="ARBA" id="ARBA00053093"/>
    </source>
</evidence>
<keyword evidence="7" id="KW-0793">Thylakoid</keyword>
<dbReference type="SMART" id="SM00228">
    <property type="entry name" value="PDZ"/>
    <property type="match status" value="1"/>
</dbReference>
<dbReference type="InterPro" id="IPR029045">
    <property type="entry name" value="ClpP/crotonase-like_dom_sf"/>
</dbReference>
<dbReference type="GO" id="GO:0004252">
    <property type="term" value="F:serine-type endopeptidase activity"/>
    <property type="evidence" value="ECO:0007669"/>
    <property type="project" value="UniProtKB-EC"/>
</dbReference>
<dbReference type="CDD" id="cd06782">
    <property type="entry name" value="cpPDZ_CPP-like"/>
    <property type="match status" value="1"/>
</dbReference>
<keyword evidence="3 13" id="KW-0645">Protease</keyword>
<evidence type="ECO:0000256" key="3">
    <source>
        <dbReference type="ARBA" id="ARBA00022670"/>
    </source>
</evidence>
<evidence type="ECO:0000256" key="5">
    <source>
        <dbReference type="ARBA" id="ARBA00022801"/>
    </source>
</evidence>
<dbReference type="SMART" id="SM00245">
    <property type="entry name" value="TSPc"/>
    <property type="match status" value="1"/>
</dbReference>
<accession>A0A5B8NLS7</accession>
<comment type="similarity">
    <text evidence="2 13">Belongs to the peptidase S41A family.</text>
</comment>
<dbReference type="AlphaFoldDB" id="A0A5B8NLS7"/>
<reference evidence="15" key="1">
    <citation type="submission" date="2019-08" db="EMBL/GenBank/DDBJ databases">
        <title>Carotenoids and Carotenoid Binding Proteins in the Halophilic Cyanobacterium Euhalothece sp. ZM00.</title>
        <authorList>
            <person name="Cho S.M."/>
            <person name="Song J.Y."/>
            <person name="Park Y.-I."/>
        </authorList>
    </citation>
    <scope>NUCLEOTIDE SEQUENCE [LARGE SCALE GENOMIC DNA]</scope>
    <source>
        <strain evidence="15">Z-M001</strain>
    </source>
</reference>
<evidence type="ECO:0000256" key="2">
    <source>
        <dbReference type="ARBA" id="ARBA00009179"/>
    </source>
</evidence>
<keyword evidence="4" id="KW-0732">Signal</keyword>
<dbReference type="InterPro" id="IPR004447">
    <property type="entry name" value="Peptidase_S41A"/>
</dbReference>
<proteinExistence type="inferred from homology"/>
<evidence type="ECO:0000259" key="14">
    <source>
        <dbReference type="PROSITE" id="PS50106"/>
    </source>
</evidence>
<dbReference type="EC" id="3.4.21.102" evidence="10"/>
<dbReference type="Gene3D" id="2.30.42.10">
    <property type="match status" value="1"/>
</dbReference>
<name>A0A5B8NLS7_9CHRO</name>
<gene>
    <name evidence="15" type="ORF">FRE64_05865</name>
</gene>
<dbReference type="InterPro" id="IPR005151">
    <property type="entry name" value="Tail-specific_protease"/>
</dbReference>
<evidence type="ECO:0000256" key="11">
    <source>
        <dbReference type="ARBA" id="ARBA00069724"/>
    </source>
</evidence>
<dbReference type="PROSITE" id="PS50106">
    <property type="entry name" value="PDZ"/>
    <property type="match status" value="1"/>
</dbReference>
<dbReference type="NCBIfam" id="NF045588">
    <property type="entry name" value="Cterm_S41_CtpA"/>
    <property type="match status" value="1"/>
</dbReference>
<dbReference type="Pfam" id="PF03572">
    <property type="entry name" value="Peptidase_S41"/>
    <property type="match status" value="1"/>
</dbReference>
<evidence type="ECO:0000256" key="6">
    <source>
        <dbReference type="ARBA" id="ARBA00022825"/>
    </source>
</evidence>
<evidence type="ECO:0000256" key="12">
    <source>
        <dbReference type="ARBA" id="ARBA00080563"/>
    </source>
</evidence>
<evidence type="ECO:0000256" key="7">
    <source>
        <dbReference type="ARBA" id="ARBA00023078"/>
    </source>
</evidence>
<dbReference type="Gene3D" id="3.90.226.10">
    <property type="entry name" value="2-enoyl-CoA Hydratase, Chain A, domain 1"/>
    <property type="match status" value="1"/>
</dbReference>
<dbReference type="PANTHER" id="PTHR32060">
    <property type="entry name" value="TAIL-SPECIFIC PROTEASE"/>
    <property type="match status" value="1"/>
</dbReference>
<dbReference type="InterPro" id="IPR001478">
    <property type="entry name" value="PDZ"/>
</dbReference>
<dbReference type="FunFam" id="2.30.42.10:FF:000063">
    <property type="entry name" value="Peptidase, S41 family"/>
    <property type="match status" value="1"/>
</dbReference>
<dbReference type="InterPro" id="IPR036034">
    <property type="entry name" value="PDZ_sf"/>
</dbReference>
<evidence type="ECO:0000256" key="8">
    <source>
        <dbReference type="ARBA" id="ARBA00051784"/>
    </source>
</evidence>
<dbReference type="Pfam" id="PF17820">
    <property type="entry name" value="PDZ_6"/>
    <property type="match status" value="1"/>
</dbReference>
<evidence type="ECO:0000313" key="16">
    <source>
        <dbReference type="Proteomes" id="UP000318453"/>
    </source>
</evidence>
<dbReference type="InterPro" id="IPR054621">
    <property type="entry name" value="Cterm_S41_CtpA"/>
</dbReference>
<dbReference type="FunFam" id="3.30.750.44:FF:000002">
    <property type="entry name" value="carboxyl-terminal-processing peptidase 2, chloroplastic"/>
    <property type="match status" value="1"/>
</dbReference>
<evidence type="ECO:0000256" key="10">
    <source>
        <dbReference type="ARBA" id="ARBA00066637"/>
    </source>
</evidence>
<sequence>MSKRNFWQKLLTAIAVIGLVWFSWTGNANAYYSEEEKLFLQAWRTVNQAYVDETFNDQNWWFVRQRFLDKGFSDREATYQAIEEMLASLDDPFTRLLRPQQYRSLQVNTSGELSGVGLQININSKTKQLEVVTPIDGSPAEKAGIEPRDQILAIDGVSTKNLSLDEAASRMRGKEGTHVKLTVESSESGQQREVDIVRDRISLSPVYASLDDSNPDYPLGYIRLAQFSANATDEIANQVSDLEQQGAQGFILDLRNNPGGLLQAGIEVARLWLDNGTVVYTVNRQGLIGSYGAKDGAITDAPLVVLVNEGSASASEILAGALQDNHRATIVGETTFGKGLIQSLFELPDDAGIAVTVAKYETPSHRDINQAGIEPDYKVSQSLIPFSQMGTEEDQQYQEAVKLLQEETMVAQN</sequence>
<dbReference type="GO" id="GO:0031979">
    <property type="term" value="C:plasma membrane-derived thylakoid lumen"/>
    <property type="evidence" value="ECO:0007669"/>
    <property type="project" value="UniProtKB-SubCell"/>
</dbReference>
<evidence type="ECO:0000256" key="4">
    <source>
        <dbReference type="ARBA" id="ARBA00022729"/>
    </source>
</evidence>
<dbReference type="Gene3D" id="3.30.750.44">
    <property type="match status" value="1"/>
</dbReference>
<comment type="catalytic activity">
    <reaction evidence="8">
        <text>The enzyme shows specific recognition of a C-terminal tripeptide, Xaa-Yaa-Zaa, in which Xaa is preferably Ala or Leu, Yaa is preferably Ala or Tyr, and Zaa is preferably Ala, but then cleaves at a variable distance from the C-terminus. A typical cleavage is -Ala-Ala-|-Arg-Ala-Ala-Lys-Glu-Asn-Tyr-Ala-Leu-Ala-Ala.</text>
        <dbReference type="EC" id="3.4.21.102"/>
    </reaction>
</comment>
<dbReference type="RefSeq" id="WP_146295093.1">
    <property type="nucleotide sequence ID" value="NZ_CP042326.1"/>
</dbReference>
<comment type="subcellular location">
    <subcellularLocation>
        <location evidence="1">Cellular thylakoid lumen</location>
    </subcellularLocation>
</comment>